<dbReference type="Pfam" id="PF03050">
    <property type="entry name" value="DDE_Tnp_IS66"/>
    <property type="match status" value="1"/>
</dbReference>
<dbReference type="InterPro" id="IPR004291">
    <property type="entry name" value="Transposase_IS66_central"/>
</dbReference>
<protein>
    <recommendedName>
        <fullName evidence="1">Transposase IS66 central domain-containing protein</fullName>
    </recommendedName>
</protein>
<keyword evidence="3" id="KW-1185">Reference proteome</keyword>
<dbReference type="AlphaFoldDB" id="A0A6S7C8B5"/>
<feature type="domain" description="Transposase IS66 central" evidence="1">
    <location>
        <begin position="3"/>
        <end position="61"/>
    </location>
</feature>
<accession>A0A6S7C8B5</accession>
<gene>
    <name evidence="2" type="ORF">LMG3441_05985</name>
</gene>
<dbReference type="PANTHER" id="PTHR33678">
    <property type="entry name" value="BLL1576 PROTEIN"/>
    <property type="match status" value="1"/>
</dbReference>
<organism evidence="2 3">
    <name type="scientific">Achromobacter kerstersii</name>
    <dbReference type="NCBI Taxonomy" id="1353890"/>
    <lineage>
        <taxon>Bacteria</taxon>
        <taxon>Pseudomonadati</taxon>
        <taxon>Pseudomonadota</taxon>
        <taxon>Betaproteobacteria</taxon>
        <taxon>Burkholderiales</taxon>
        <taxon>Alcaligenaceae</taxon>
        <taxon>Achromobacter</taxon>
    </lineage>
</organism>
<sequence length="99" mass="10748">MQEGSSTARAIDYTHRRWEALTRYFDDGDAPIGNHWVENQIRPSAIGRPNWLFAGSLGGGQRAAAIIASVVAGRIDWTVKGVFGGRVHFARLSHAATAT</sequence>
<dbReference type="InterPro" id="IPR052344">
    <property type="entry name" value="Transposase-related"/>
</dbReference>
<dbReference type="EMBL" id="CADIJQ010000017">
    <property type="protein sequence ID" value="CAB3743366.1"/>
    <property type="molecule type" value="Genomic_DNA"/>
</dbReference>
<reference evidence="2 3" key="1">
    <citation type="submission" date="2020-04" db="EMBL/GenBank/DDBJ databases">
        <authorList>
            <person name="De Canck E."/>
        </authorList>
    </citation>
    <scope>NUCLEOTIDE SEQUENCE [LARGE SCALE GENOMIC DNA]</scope>
    <source>
        <strain evidence="2 3">LMG 3441</strain>
    </source>
</reference>
<evidence type="ECO:0000313" key="3">
    <source>
        <dbReference type="Proteomes" id="UP000494269"/>
    </source>
</evidence>
<proteinExistence type="predicted"/>
<evidence type="ECO:0000313" key="2">
    <source>
        <dbReference type="EMBL" id="CAB3743366.1"/>
    </source>
</evidence>
<dbReference type="PANTHER" id="PTHR33678:SF1">
    <property type="entry name" value="BLL1576 PROTEIN"/>
    <property type="match status" value="1"/>
</dbReference>
<name>A0A6S7C8B5_9BURK</name>
<evidence type="ECO:0000259" key="1">
    <source>
        <dbReference type="Pfam" id="PF03050"/>
    </source>
</evidence>
<dbReference type="Proteomes" id="UP000494269">
    <property type="component" value="Unassembled WGS sequence"/>
</dbReference>